<dbReference type="EC" id="3.4.-.-" evidence="1"/>
<dbReference type="STRING" id="1429043.X474_20170"/>
<dbReference type="GO" id="GO:0006508">
    <property type="term" value="P:proteolysis"/>
    <property type="evidence" value="ECO:0007669"/>
    <property type="project" value="UniProtKB-KW"/>
</dbReference>
<dbReference type="InterPro" id="IPR005322">
    <property type="entry name" value="Peptidase_C69"/>
</dbReference>
<name>A0A0D2GB75_9BACT</name>
<protein>
    <recommendedName>
        <fullName evidence="1">Dipeptidase</fullName>
        <ecNumber evidence="1">3.4.-.-</ecNumber>
    </recommendedName>
</protein>
<keyword evidence="2" id="KW-0732">Signal</keyword>
<keyword evidence="1" id="KW-0645">Protease</keyword>
<evidence type="ECO:0000256" key="1">
    <source>
        <dbReference type="RuleBase" id="RU364089"/>
    </source>
</evidence>
<dbReference type="Proteomes" id="UP000032233">
    <property type="component" value="Unassembled WGS sequence"/>
</dbReference>
<evidence type="ECO:0000313" key="3">
    <source>
        <dbReference type="EMBL" id="KIX12117.1"/>
    </source>
</evidence>
<comment type="catalytic activity">
    <reaction evidence="1">
        <text>an L-aminoacyl-L-amino acid + H2O = 2 an L-alpha-amino acid</text>
        <dbReference type="Rhea" id="RHEA:48940"/>
        <dbReference type="ChEBI" id="CHEBI:15377"/>
        <dbReference type="ChEBI" id="CHEBI:59869"/>
        <dbReference type="ChEBI" id="CHEBI:77460"/>
    </reaction>
</comment>
<dbReference type="Pfam" id="PF03577">
    <property type="entry name" value="Peptidase_C69"/>
    <property type="match status" value="1"/>
</dbReference>
<dbReference type="GO" id="GO:0070004">
    <property type="term" value="F:cysteine-type exopeptidase activity"/>
    <property type="evidence" value="ECO:0007669"/>
    <property type="project" value="InterPro"/>
</dbReference>
<keyword evidence="4" id="KW-1185">Reference proteome</keyword>
<comment type="caution">
    <text evidence="3">The sequence shown here is derived from an EMBL/GenBank/DDBJ whole genome shotgun (WGS) entry which is preliminary data.</text>
</comment>
<accession>A0A0D2GB75</accession>
<dbReference type="InParanoid" id="A0A0D2GB75"/>
<dbReference type="EMBL" id="AZAC01000034">
    <property type="protein sequence ID" value="KIX12117.1"/>
    <property type="molecule type" value="Genomic_DNA"/>
</dbReference>
<evidence type="ECO:0000313" key="4">
    <source>
        <dbReference type="Proteomes" id="UP000032233"/>
    </source>
</evidence>
<dbReference type="PANTHER" id="PTHR12994">
    <property type="entry name" value="SECERNIN"/>
    <property type="match status" value="1"/>
</dbReference>
<reference evidence="3 4" key="1">
    <citation type="submission" date="2013-11" db="EMBL/GenBank/DDBJ databases">
        <title>Metagenomic analysis of a methanogenic consortium involved in long chain n-alkane degradation.</title>
        <authorList>
            <person name="Davidova I.A."/>
            <person name="Callaghan A.V."/>
            <person name="Wawrik B."/>
            <person name="Pruitt S."/>
            <person name="Marks C."/>
            <person name="Duncan K.E."/>
            <person name="Suflita J.M."/>
        </authorList>
    </citation>
    <scope>NUCLEOTIDE SEQUENCE [LARGE SCALE GENOMIC DNA]</scope>
    <source>
        <strain evidence="3 4">SPR</strain>
    </source>
</reference>
<organism evidence="3 4">
    <name type="scientific">Dethiosulfatarculus sandiegensis</name>
    <dbReference type="NCBI Taxonomy" id="1429043"/>
    <lineage>
        <taxon>Bacteria</taxon>
        <taxon>Pseudomonadati</taxon>
        <taxon>Thermodesulfobacteriota</taxon>
        <taxon>Desulfarculia</taxon>
        <taxon>Desulfarculales</taxon>
        <taxon>Desulfarculaceae</taxon>
        <taxon>Dethiosulfatarculus</taxon>
    </lineage>
</organism>
<dbReference type="PANTHER" id="PTHR12994:SF17">
    <property type="entry name" value="LD30995P"/>
    <property type="match status" value="1"/>
</dbReference>
<sequence length="467" mass="52723">MTILLCLLLLVPSSAICCTTILVGKSLTADGSVLHGHNEDMGFVASGRLWSVKAQTHDQGQALKVPYVKIPQVKETYQYWASGNTLSSTGLGVAAETRPYDSVLVGMNQWGVTMSCNWMWSKEKNLPNKGIRRYAVRQLILERAKTARQAVQIVADFIDKYGQADWGGLTYNLADPKEAWVLETTSQHWVARKVKDNELWVVANRFTIGKEFDLSSKGLKSFAQKMGWFDPKRGDFSFKDFYGRPDRMNQAYDKDREARAKSFLQGKQGFITPEDLFLILRDRYEGTPKYTKPLKDEIWREVSEGRMIPRAIATNLCQSSSVAQLRGDMPVQVGSVMWYAMAAPHYSGFFPVYAGATKIPAAFSNVNSAYSPDSAWWAFRMLQKVADTNYNLAYPMLHNFWTANHANILIKQAAMEARAVGLFNKKQDKKALELINTFTFSQATDAFYHCQRMLRLLQDASGSVAVW</sequence>
<feature type="signal peptide" evidence="2">
    <location>
        <begin position="1"/>
        <end position="17"/>
    </location>
</feature>
<keyword evidence="1" id="KW-0378">Hydrolase</keyword>
<comment type="similarity">
    <text evidence="1">Belongs to the peptidase C69 family.</text>
</comment>
<dbReference type="Gene3D" id="3.60.60.10">
    <property type="entry name" value="Penicillin V Acylase, Chain A"/>
    <property type="match status" value="1"/>
</dbReference>
<dbReference type="AlphaFoldDB" id="A0A0D2GB75"/>
<keyword evidence="1" id="KW-0224">Dipeptidase</keyword>
<evidence type="ECO:0000256" key="2">
    <source>
        <dbReference type="SAM" id="SignalP"/>
    </source>
</evidence>
<dbReference type="GO" id="GO:0016805">
    <property type="term" value="F:dipeptidase activity"/>
    <property type="evidence" value="ECO:0007669"/>
    <property type="project" value="UniProtKB-KW"/>
</dbReference>
<gene>
    <name evidence="3" type="ORF">X474_20170</name>
</gene>
<feature type="chain" id="PRO_5002258453" description="Dipeptidase" evidence="2">
    <location>
        <begin position="18"/>
        <end position="467"/>
    </location>
</feature>
<proteinExistence type="inferred from homology"/>